<evidence type="ECO:0000259" key="1">
    <source>
        <dbReference type="Pfam" id="PF09084"/>
    </source>
</evidence>
<keyword evidence="2" id="KW-0456">Lyase</keyword>
<organism evidence="2 3">
    <name type="scientific">Symmachiella dynata</name>
    <dbReference type="NCBI Taxonomy" id="2527995"/>
    <lineage>
        <taxon>Bacteria</taxon>
        <taxon>Pseudomonadati</taxon>
        <taxon>Planctomycetota</taxon>
        <taxon>Planctomycetia</taxon>
        <taxon>Planctomycetales</taxon>
        <taxon>Planctomycetaceae</taxon>
        <taxon>Symmachiella</taxon>
    </lineage>
</organism>
<evidence type="ECO:0000313" key="3">
    <source>
        <dbReference type="Proteomes" id="UP000319383"/>
    </source>
</evidence>
<dbReference type="InterPro" id="IPR006311">
    <property type="entry name" value="TAT_signal"/>
</dbReference>
<keyword evidence="3" id="KW-1185">Reference proteome</keyword>
<dbReference type="EMBL" id="CP036276">
    <property type="protein sequence ID" value="QDU45496.1"/>
    <property type="molecule type" value="Genomic_DNA"/>
</dbReference>
<dbReference type="Pfam" id="PF09084">
    <property type="entry name" value="NMT1"/>
    <property type="match status" value="1"/>
</dbReference>
<reference evidence="2 3" key="1">
    <citation type="submission" date="2019-02" db="EMBL/GenBank/DDBJ databases">
        <title>Deep-cultivation of Planctomycetes and their phenomic and genomic characterization uncovers novel biology.</title>
        <authorList>
            <person name="Wiegand S."/>
            <person name="Jogler M."/>
            <person name="Boedeker C."/>
            <person name="Pinto D."/>
            <person name="Vollmers J."/>
            <person name="Rivas-Marin E."/>
            <person name="Kohn T."/>
            <person name="Peeters S.H."/>
            <person name="Heuer A."/>
            <person name="Rast P."/>
            <person name="Oberbeckmann S."/>
            <person name="Bunk B."/>
            <person name="Jeske O."/>
            <person name="Meyerdierks A."/>
            <person name="Storesund J.E."/>
            <person name="Kallscheuer N."/>
            <person name="Luecker S."/>
            <person name="Lage O.M."/>
            <person name="Pohl T."/>
            <person name="Merkel B.J."/>
            <person name="Hornburger P."/>
            <person name="Mueller R.-W."/>
            <person name="Bruemmer F."/>
            <person name="Labrenz M."/>
            <person name="Spormann A.M."/>
            <person name="Op den Camp H."/>
            <person name="Overmann J."/>
            <person name="Amann R."/>
            <person name="Jetten M.S.M."/>
            <person name="Mascher T."/>
            <person name="Medema M.H."/>
            <person name="Devos D.P."/>
            <person name="Kaster A.-K."/>
            <person name="Ovreas L."/>
            <person name="Rohde M."/>
            <person name="Galperin M.Y."/>
            <person name="Jogler C."/>
        </authorList>
    </citation>
    <scope>NUCLEOTIDE SEQUENCE [LARGE SCALE GENOMIC DNA]</scope>
    <source>
        <strain evidence="2 3">Mal52</strain>
    </source>
</reference>
<gene>
    <name evidence="2" type="primary">pht5</name>
    <name evidence="2" type="ORF">Mal52_39900</name>
</gene>
<dbReference type="Proteomes" id="UP000319383">
    <property type="component" value="Chromosome"/>
</dbReference>
<dbReference type="PROSITE" id="PS51318">
    <property type="entry name" value="TAT"/>
    <property type="match status" value="1"/>
</dbReference>
<dbReference type="RefSeq" id="WP_145377938.1">
    <property type="nucleotide sequence ID" value="NZ_CP036276.1"/>
</dbReference>
<proteinExistence type="predicted"/>
<protein>
    <submittedName>
        <fullName evidence="2">4,5-dihydroxyphthalate decarboxylase</fullName>
        <ecNumber evidence="2">4.1.1.55</ecNumber>
    </submittedName>
</protein>
<name>A0A517ZSM4_9PLAN</name>
<feature type="domain" description="SsuA/THI5-like" evidence="1">
    <location>
        <begin position="131"/>
        <end position="189"/>
    </location>
</feature>
<dbReference type="AlphaFoldDB" id="A0A517ZSM4"/>
<dbReference type="KEGG" id="sdyn:Mal52_39900"/>
<dbReference type="EC" id="4.1.1.55" evidence="2"/>
<evidence type="ECO:0000313" key="2">
    <source>
        <dbReference type="EMBL" id="QDU45496.1"/>
    </source>
</evidence>
<dbReference type="GO" id="GO:0018796">
    <property type="term" value="F:4,5-dihydroxyphthalate decarboxylase activity"/>
    <property type="evidence" value="ECO:0007669"/>
    <property type="project" value="UniProtKB-EC"/>
</dbReference>
<dbReference type="SUPFAM" id="SSF53850">
    <property type="entry name" value="Periplasmic binding protein-like II"/>
    <property type="match status" value="1"/>
</dbReference>
<accession>A0A517ZSM4</accession>
<dbReference type="Gene3D" id="3.40.190.10">
    <property type="entry name" value="Periplasmic binding protein-like II"/>
    <property type="match status" value="1"/>
</dbReference>
<dbReference type="InterPro" id="IPR015168">
    <property type="entry name" value="SsuA/THI5"/>
</dbReference>
<sequence length="377" mass="42377">MSQSVNSKPSVKASRRQFIAAGALASVVLAEDAVWSQTKAPTANKPMLSLAGYAYDRVLGLVDGRVPVKGFQTNFDQADIYTLNANAMGGKQTWSVQEIGLHPYMLAYANDMFRDYALVPVFPLRMFRHRSIFIRTDRGIKTPADLRGKTVATPGYSQSSLTWIRGFLQHEYGVLPEDMKWIVTTKSSDQGAVSKNESVLPQDVPIVPGPAGQDESDLLRSGDVDAVFHALEPKAYIDGDPNVERLFGDYRKIERDYFTKTGIFPIMHAVAIRRDVVKRFPQLPVAVFNAYSQAKHLMYSNLQKQTAFMMSLPWAGKELEETLDLMGENFWPYGIKPNRKALEALFLYSFEQGLSKKQLTIEELFFPTTLELEEAKL</sequence>